<name>A0AAD5QCK7_PYTIN</name>
<feature type="region of interest" description="Disordered" evidence="13">
    <location>
        <begin position="894"/>
        <end position="922"/>
    </location>
</feature>
<evidence type="ECO:0000256" key="10">
    <source>
        <dbReference type="PROSITE-ProRule" id="PRU00108"/>
    </source>
</evidence>
<evidence type="ECO:0000313" key="17">
    <source>
        <dbReference type="EMBL" id="KAJ0408972.1"/>
    </source>
</evidence>
<evidence type="ECO:0000256" key="2">
    <source>
        <dbReference type="ARBA" id="ARBA00007427"/>
    </source>
</evidence>
<feature type="compositionally biased region" description="Acidic residues" evidence="13">
    <location>
        <begin position="166"/>
        <end position="185"/>
    </location>
</feature>
<evidence type="ECO:0000256" key="6">
    <source>
        <dbReference type="ARBA" id="ARBA00022833"/>
    </source>
</evidence>
<feature type="region of interest" description="Disordered" evidence="13">
    <location>
        <begin position="1"/>
        <end position="233"/>
    </location>
</feature>
<comment type="similarity">
    <text evidence="3">Belongs to the Caudal homeobox family.</text>
</comment>
<dbReference type="PROSITE" id="PS00027">
    <property type="entry name" value="HOMEOBOX_1"/>
    <property type="match status" value="1"/>
</dbReference>
<dbReference type="Proteomes" id="UP001209570">
    <property type="component" value="Unassembled WGS sequence"/>
</dbReference>
<feature type="domain" description="PHD-type" evidence="14">
    <location>
        <begin position="250"/>
        <end position="303"/>
    </location>
</feature>
<evidence type="ECO:0000256" key="12">
    <source>
        <dbReference type="RuleBase" id="RU000682"/>
    </source>
</evidence>
<dbReference type="PROSITE" id="PS50071">
    <property type="entry name" value="HOMEOBOX_2"/>
    <property type="match status" value="3"/>
</dbReference>
<feature type="domain" description="RING-type" evidence="16">
    <location>
        <begin position="253"/>
        <end position="301"/>
    </location>
</feature>
<feature type="region of interest" description="Disordered" evidence="13">
    <location>
        <begin position="982"/>
        <end position="1089"/>
    </location>
</feature>
<feature type="compositionally biased region" description="Basic and acidic residues" evidence="13">
    <location>
        <begin position="309"/>
        <end position="324"/>
    </location>
</feature>
<dbReference type="PANTHER" id="PTHR24332">
    <property type="entry name" value="HOMEOBOX PROTEIN CDX"/>
    <property type="match status" value="1"/>
</dbReference>
<feature type="compositionally biased region" description="Acidic residues" evidence="13">
    <location>
        <begin position="1195"/>
        <end position="1204"/>
    </location>
</feature>
<evidence type="ECO:0008006" key="19">
    <source>
        <dbReference type="Google" id="ProtNLM"/>
    </source>
</evidence>
<feature type="DNA-binding region" description="Homeobox" evidence="10">
    <location>
        <begin position="918"/>
        <end position="991"/>
    </location>
</feature>
<keyword evidence="18" id="KW-1185">Reference proteome</keyword>
<feature type="compositionally biased region" description="Acidic residues" evidence="13">
    <location>
        <begin position="42"/>
        <end position="71"/>
    </location>
</feature>
<feature type="region of interest" description="Disordered" evidence="13">
    <location>
        <begin position="1156"/>
        <end position="1299"/>
    </location>
</feature>
<feature type="compositionally biased region" description="Low complexity" evidence="13">
    <location>
        <begin position="534"/>
        <end position="552"/>
    </location>
</feature>
<dbReference type="PROSITE" id="PS01359">
    <property type="entry name" value="ZF_PHD_1"/>
    <property type="match status" value="1"/>
</dbReference>
<dbReference type="PROSITE" id="PS50016">
    <property type="entry name" value="ZF_PHD_2"/>
    <property type="match status" value="1"/>
</dbReference>
<feature type="compositionally biased region" description="Basic and acidic residues" evidence="13">
    <location>
        <begin position="186"/>
        <end position="198"/>
    </location>
</feature>
<dbReference type="PROSITE" id="PS50089">
    <property type="entry name" value="ZF_RING_2"/>
    <property type="match status" value="1"/>
</dbReference>
<dbReference type="EMBL" id="JAKCXM010000007">
    <property type="protein sequence ID" value="KAJ0408972.1"/>
    <property type="molecule type" value="Genomic_DNA"/>
</dbReference>
<dbReference type="InterPro" id="IPR017970">
    <property type="entry name" value="Homeobox_CS"/>
</dbReference>
<dbReference type="Gene3D" id="3.30.40.10">
    <property type="entry name" value="Zinc/RING finger domain, C3HC4 (zinc finger)"/>
    <property type="match status" value="1"/>
</dbReference>
<dbReference type="GO" id="GO:0008270">
    <property type="term" value="F:zinc ion binding"/>
    <property type="evidence" value="ECO:0007669"/>
    <property type="project" value="UniProtKB-KW"/>
</dbReference>
<evidence type="ECO:0000313" key="18">
    <source>
        <dbReference type="Proteomes" id="UP001209570"/>
    </source>
</evidence>
<dbReference type="GO" id="GO:0000981">
    <property type="term" value="F:DNA-binding transcription factor activity, RNA polymerase II-specific"/>
    <property type="evidence" value="ECO:0007669"/>
    <property type="project" value="InterPro"/>
</dbReference>
<dbReference type="Pfam" id="PF00628">
    <property type="entry name" value="PHD"/>
    <property type="match status" value="1"/>
</dbReference>
<dbReference type="PANTHER" id="PTHR24332:SF9">
    <property type="entry name" value="HOMEOTIC PROTEIN CAUDAL"/>
    <property type="match status" value="1"/>
</dbReference>
<gene>
    <name evidence="17" type="ORF">P43SY_002851</name>
</gene>
<dbReference type="CDD" id="cd15489">
    <property type="entry name" value="PHD_SF"/>
    <property type="match status" value="1"/>
</dbReference>
<evidence type="ECO:0000256" key="13">
    <source>
        <dbReference type="SAM" id="MobiDB-lite"/>
    </source>
</evidence>
<organism evidence="17 18">
    <name type="scientific">Pythium insidiosum</name>
    <name type="common">Pythiosis disease agent</name>
    <dbReference type="NCBI Taxonomy" id="114742"/>
    <lineage>
        <taxon>Eukaryota</taxon>
        <taxon>Sar</taxon>
        <taxon>Stramenopiles</taxon>
        <taxon>Oomycota</taxon>
        <taxon>Peronosporomycetes</taxon>
        <taxon>Pythiales</taxon>
        <taxon>Pythiaceae</taxon>
        <taxon>Pythium</taxon>
    </lineage>
</organism>
<feature type="compositionally biased region" description="Acidic residues" evidence="13">
    <location>
        <begin position="1242"/>
        <end position="1255"/>
    </location>
</feature>
<evidence type="ECO:0000256" key="9">
    <source>
        <dbReference type="ARBA" id="ARBA00023242"/>
    </source>
</evidence>
<evidence type="ECO:0000256" key="11">
    <source>
        <dbReference type="PROSITE-ProRule" id="PRU00175"/>
    </source>
</evidence>
<evidence type="ECO:0000256" key="3">
    <source>
        <dbReference type="ARBA" id="ARBA00010341"/>
    </source>
</evidence>
<proteinExistence type="inferred from homology"/>
<feature type="DNA-binding region" description="Homeobox" evidence="10">
    <location>
        <begin position="555"/>
        <end position="627"/>
    </location>
</feature>
<feature type="compositionally biased region" description="Low complexity" evidence="13">
    <location>
        <begin position="1214"/>
        <end position="1230"/>
    </location>
</feature>
<dbReference type="Pfam" id="PF00046">
    <property type="entry name" value="Homeodomain"/>
    <property type="match status" value="3"/>
</dbReference>
<comment type="similarity">
    <text evidence="2">Belongs to the PHD-associated homeobox family.</text>
</comment>
<feature type="domain" description="Homeobox" evidence="15">
    <location>
        <begin position="916"/>
        <end position="990"/>
    </location>
</feature>
<dbReference type="SMART" id="SM00389">
    <property type="entry name" value="HOX"/>
    <property type="match status" value="3"/>
</dbReference>
<feature type="compositionally biased region" description="Acidic residues" evidence="13">
    <location>
        <begin position="108"/>
        <end position="152"/>
    </location>
</feature>
<keyword evidence="7 10" id="KW-0238">DNA-binding</keyword>
<dbReference type="GO" id="GO:0030154">
    <property type="term" value="P:cell differentiation"/>
    <property type="evidence" value="ECO:0007669"/>
    <property type="project" value="TreeGrafter"/>
</dbReference>
<evidence type="ECO:0000256" key="5">
    <source>
        <dbReference type="ARBA" id="ARBA00022771"/>
    </source>
</evidence>
<dbReference type="InterPro" id="IPR013083">
    <property type="entry name" value="Znf_RING/FYVE/PHD"/>
</dbReference>
<dbReference type="InterPro" id="IPR001965">
    <property type="entry name" value="Znf_PHD"/>
</dbReference>
<dbReference type="InterPro" id="IPR009057">
    <property type="entry name" value="Homeodomain-like_sf"/>
</dbReference>
<keyword evidence="9 10" id="KW-0539">Nucleus</keyword>
<feature type="DNA-binding region" description="Homeobox" evidence="10">
    <location>
        <begin position="1083"/>
        <end position="1156"/>
    </location>
</feature>
<keyword evidence="4" id="KW-0479">Metal-binding</keyword>
<dbReference type="GO" id="GO:0005634">
    <property type="term" value="C:nucleus"/>
    <property type="evidence" value="ECO:0007669"/>
    <property type="project" value="UniProtKB-SubCell"/>
</dbReference>
<dbReference type="InterPro" id="IPR047152">
    <property type="entry name" value="Caudal_homeobox"/>
</dbReference>
<keyword evidence="8 10" id="KW-0371">Homeobox</keyword>
<evidence type="ECO:0000259" key="15">
    <source>
        <dbReference type="PROSITE" id="PS50071"/>
    </source>
</evidence>
<dbReference type="GO" id="GO:0000977">
    <property type="term" value="F:RNA polymerase II transcription regulatory region sequence-specific DNA binding"/>
    <property type="evidence" value="ECO:0007669"/>
    <property type="project" value="TreeGrafter"/>
</dbReference>
<feature type="domain" description="Homeobox" evidence="15">
    <location>
        <begin position="1081"/>
        <end position="1155"/>
    </location>
</feature>
<dbReference type="SUPFAM" id="SSF57903">
    <property type="entry name" value="FYVE/PHD zinc finger"/>
    <property type="match status" value="1"/>
</dbReference>
<protein>
    <recommendedName>
        <fullName evidence="19">Homeobox and zinc-finger domain-containing protein</fullName>
    </recommendedName>
</protein>
<dbReference type="SMART" id="SM00249">
    <property type="entry name" value="PHD"/>
    <property type="match status" value="1"/>
</dbReference>
<feature type="region of interest" description="Disordered" evidence="13">
    <location>
        <begin position="521"/>
        <end position="552"/>
    </location>
</feature>
<feature type="compositionally biased region" description="Polar residues" evidence="13">
    <location>
        <begin position="986"/>
        <end position="997"/>
    </location>
</feature>
<evidence type="ECO:0000256" key="8">
    <source>
        <dbReference type="ARBA" id="ARBA00023155"/>
    </source>
</evidence>
<dbReference type="GO" id="GO:0009948">
    <property type="term" value="P:anterior/posterior axis specification"/>
    <property type="evidence" value="ECO:0007669"/>
    <property type="project" value="TreeGrafter"/>
</dbReference>
<dbReference type="CDD" id="cd00086">
    <property type="entry name" value="homeodomain"/>
    <property type="match status" value="3"/>
</dbReference>
<feature type="region of interest" description="Disordered" evidence="13">
    <location>
        <begin position="304"/>
        <end position="336"/>
    </location>
</feature>
<comment type="subcellular location">
    <subcellularLocation>
        <location evidence="1 10 12">Nucleus</location>
    </subcellularLocation>
</comment>
<keyword evidence="6" id="KW-0862">Zinc</keyword>
<evidence type="ECO:0000259" key="16">
    <source>
        <dbReference type="PROSITE" id="PS50089"/>
    </source>
</evidence>
<dbReference type="Gene3D" id="1.10.10.60">
    <property type="entry name" value="Homeodomain-like"/>
    <property type="match status" value="3"/>
</dbReference>
<feature type="compositionally biased region" description="Low complexity" evidence="13">
    <location>
        <begin position="1174"/>
        <end position="1185"/>
    </location>
</feature>
<feature type="domain" description="Homeobox" evidence="15">
    <location>
        <begin position="553"/>
        <end position="626"/>
    </location>
</feature>
<sequence>MSDASDVEMASAGPSTGARSQAEETEMKKALLVYRSNQQSASDDDDDDDDDEEEEEDDEEEDASVGDEDDAASVRSETGSVEMEEDEERRPNLNGNAAGGDNQPPRNEEEDDDDDDDDDEDDDDDDEEDDDEVQVEKDDEESVNAPSDDDLEPTATPPPSQRHGETEEDDDDDMDGGAGDEEDEEDKRPAGHGDEAQKAKPRQAAARDGDSNAAPESSSQTSTAASSTSASGSKLNVEEIIAARRRTGARKECEICREGRNGRRAMLCTNCKCMYHSSCYRKKYNKLITAMGKQWFCPDCEPAMQRSASPDKSKQKKGADDSKAGRGAAMNAKDAARHAGKKGVVLAKGTSGYAAADVGLSSGPTSTDQELSRVTDIAMRGAKKINSLIIERVEEMLFVTKSLSGLVETAMAASQREVAAPAVDSLMQFAGSNNTSQPNALPSLSALGLAVNRSSIGNGNADSLGGMNGHGVHNPQANETLLKAVQEGLFSLKNMLENLQVLGIEFEVDLIKDIKVPPVKDEPKTATTSVAARKTGGSAAARSTGASAGTTAKVKTGASRLYSSKQIQKLEEWYQKSSRPEASEIQAMYRIINSPEYADKELQPDGISVKQIRIWFDNRRAKERLDYMRLKMKDISTADMDAEDVKRMKAAYIDEAKEVLEARVSRLKENGKGVSLIDEADSLLLASSEPPLPTSKSMKASPATKLSGLGALKDPSERTGSLASQKKRIRIDYVASVRRAVKDARDAGKSEEEVKLVKTSAIERARERLHIPYKNARAGPTKPLGKEEVSHVKMTMLKLLEEDAPAEELTDVVELLLSVIIPRDILIESQLHRQLNLVLKAHKDNKELVRQTNRLLDEFNLVIEKGDSVLFEVSSVGGDEDKAKKKKDTSSLLLSVDSETLPDTPGVSPDSPGASPDARKPRVKFSRDQLMKLERHFHKEDTPSKKNLEKLSKKLNEIAARDSACDGQDRIDYKQIRSWFYKRRSTNQPPQALSQADLQAIEAAGTASSSSSASETESDSDDGSQTPASKTGKAKAATPKRKASGDDKPTAASKRMKKSDGAAASAEGSTAKPRAKKEPGTGKPHPGRIFNVKQLATIIEEYEKNPRPSVARLEELQRILNQEDHADENFVNPLGVTKRQVKTWFSNRRAKERLEVMRMKVQSGEAPEKTKSVADTPTSKKAAASKSKKPKADGDESSETEDEEPKAGKKRKTSSSPTAASAGSSPAKKSLFSKHASKAADASDDEDDHSDDEADAGQHHGSDAESRENSDNDDVDMESDDNDDDDDDDDDNVDDDDDE</sequence>
<dbReference type="InterPro" id="IPR019786">
    <property type="entry name" value="Zinc_finger_PHD-type_CS"/>
</dbReference>
<feature type="compositionally biased region" description="Low complexity" evidence="13">
    <location>
        <begin position="1002"/>
        <end position="1015"/>
    </location>
</feature>
<feature type="compositionally biased region" description="Acidic residues" evidence="13">
    <location>
        <begin position="1271"/>
        <end position="1299"/>
    </location>
</feature>
<dbReference type="InterPro" id="IPR001356">
    <property type="entry name" value="HD"/>
</dbReference>
<feature type="compositionally biased region" description="Low complexity" evidence="13">
    <location>
        <begin position="217"/>
        <end position="233"/>
    </location>
</feature>
<dbReference type="SUPFAM" id="SSF46689">
    <property type="entry name" value="Homeodomain-like"/>
    <property type="match status" value="3"/>
</dbReference>
<evidence type="ECO:0000256" key="7">
    <source>
        <dbReference type="ARBA" id="ARBA00023125"/>
    </source>
</evidence>
<feature type="compositionally biased region" description="Basic and acidic residues" evidence="13">
    <location>
        <begin position="1256"/>
        <end position="1270"/>
    </location>
</feature>
<feature type="region of interest" description="Disordered" evidence="13">
    <location>
        <begin position="687"/>
        <end position="723"/>
    </location>
</feature>
<evidence type="ECO:0000256" key="4">
    <source>
        <dbReference type="ARBA" id="ARBA00022723"/>
    </source>
</evidence>
<keyword evidence="5 11" id="KW-0863">Zinc-finger</keyword>
<comment type="caution">
    <text evidence="17">The sequence shown here is derived from an EMBL/GenBank/DDBJ whole genome shotgun (WGS) entry which is preliminary data.</text>
</comment>
<dbReference type="InterPro" id="IPR011011">
    <property type="entry name" value="Znf_FYVE_PHD"/>
</dbReference>
<dbReference type="InterPro" id="IPR019787">
    <property type="entry name" value="Znf_PHD-finger"/>
</dbReference>
<evidence type="ECO:0000259" key="14">
    <source>
        <dbReference type="PROSITE" id="PS50016"/>
    </source>
</evidence>
<dbReference type="FunFam" id="1.10.10.60:FF:000460">
    <property type="entry name" value="Homebox and aldo/keto reductase"/>
    <property type="match status" value="1"/>
</dbReference>
<accession>A0AAD5QCK7</accession>
<evidence type="ECO:0000256" key="1">
    <source>
        <dbReference type="ARBA" id="ARBA00004123"/>
    </source>
</evidence>
<reference evidence="17" key="1">
    <citation type="submission" date="2021-12" db="EMBL/GenBank/DDBJ databases">
        <title>Prjna785345.</title>
        <authorList>
            <person name="Rujirawat T."/>
            <person name="Krajaejun T."/>
        </authorList>
    </citation>
    <scope>NUCLEOTIDE SEQUENCE</scope>
    <source>
        <strain evidence="17">Pi057C3</strain>
    </source>
</reference>
<dbReference type="InterPro" id="IPR001841">
    <property type="entry name" value="Znf_RING"/>
</dbReference>